<dbReference type="Proteomes" id="UP000187455">
    <property type="component" value="Unassembled WGS sequence"/>
</dbReference>
<comment type="caution">
    <text evidence="1">The sequence shown here is derived from an EMBL/GenBank/DDBJ whole genome shotgun (WGS) entry which is preliminary data.</text>
</comment>
<evidence type="ECO:0000313" key="2">
    <source>
        <dbReference type="Proteomes" id="UP000187455"/>
    </source>
</evidence>
<reference evidence="1 2" key="1">
    <citation type="journal article" date="2016" name="Mol. Biol. Evol.">
        <title>Genome-Wide Survey of Gut Fungi (Harpellales) Reveals the First Horizontally Transferred Ubiquitin Gene from a Mosquito Host.</title>
        <authorList>
            <person name="Wang Y."/>
            <person name="White M.M."/>
            <person name="Kvist S."/>
            <person name="Moncalvo J.M."/>
        </authorList>
    </citation>
    <scope>NUCLEOTIDE SEQUENCE [LARGE SCALE GENOMIC DNA]</scope>
    <source>
        <strain evidence="1 2">ALG-7-W6</strain>
    </source>
</reference>
<proteinExistence type="predicted"/>
<dbReference type="AlphaFoldDB" id="A0A1R0GWE3"/>
<protein>
    <submittedName>
        <fullName evidence="1">Uncharacterized protein</fullName>
    </submittedName>
</protein>
<gene>
    <name evidence="1" type="ORF">AYI68_g4729</name>
</gene>
<name>A0A1R0GWE3_9FUNG</name>
<accession>A0A1R0GWE3</accession>
<dbReference type="EMBL" id="LSSL01002699">
    <property type="protein sequence ID" value="OLY81168.1"/>
    <property type="molecule type" value="Genomic_DNA"/>
</dbReference>
<organism evidence="1 2">
    <name type="scientific">Smittium mucronatum</name>
    <dbReference type="NCBI Taxonomy" id="133383"/>
    <lineage>
        <taxon>Eukaryota</taxon>
        <taxon>Fungi</taxon>
        <taxon>Fungi incertae sedis</taxon>
        <taxon>Zoopagomycota</taxon>
        <taxon>Kickxellomycotina</taxon>
        <taxon>Harpellomycetes</taxon>
        <taxon>Harpellales</taxon>
        <taxon>Legeriomycetaceae</taxon>
        <taxon>Smittium</taxon>
    </lineage>
</organism>
<evidence type="ECO:0000313" key="1">
    <source>
        <dbReference type="EMBL" id="OLY81168.1"/>
    </source>
</evidence>
<sequence length="77" mass="8749">MEHKDSGDSHHRKRTSDSAFYIKTKVSGFWGHNISRSSKDIREKTLHCLKTITHPKVTYVPSALSSDYTPSRMTAQA</sequence>
<keyword evidence="2" id="KW-1185">Reference proteome</keyword>